<dbReference type="eggNOG" id="KOG1135">
    <property type="taxonomic scope" value="Eukaryota"/>
</dbReference>
<gene>
    <name evidence="7" type="ORF">CCM_01364</name>
</gene>
<dbReference type="InterPro" id="IPR001279">
    <property type="entry name" value="Metallo-B-lactamas"/>
</dbReference>
<keyword evidence="8" id="KW-1185">Reference proteome</keyword>
<evidence type="ECO:0000256" key="4">
    <source>
        <dbReference type="RuleBase" id="RU365006"/>
    </source>
</evidence>
<dbReference type="Pfam" id="PF16661">
    <property type="entry name" value="Lactamase_B_6"/>
    <property type="match status" value="1"/>
</dbReference>
<proteinExistence type="inferred from homology"/>
<dbReference type="Pfam" id="PF07521">
    <property type="entry name" value="RMMBL"/>
    <property type="match status" value="1"/>
</dbReference>
<evidence type="ECO:0000259" key="6">
    <source>
        <dbReference type="SMART" id="SM01027"/>
    </source>
</evidence>
<protein>
    <recommendedName>
        <fullName evidence="4">Cleavage and polyadenylation specificity factor subunit 2</fullName>
    </recommendedName>
    <alternativeName>
        <fullName evidence="4">Cleavage and polyadenylation specificity factor 100 kDa subunit</fullName>
    </alternativeName>
</protein>
<dbReference type="GO" id="GO:0006397">
    <property type="term" value="P:mRNA processing"/>
    <property type="evidence" value="ECO:0007669"/>
    <property type="project" value="UniProtKB-KW"/>
</dbReference>
<dbReference type="FunCoup" id="G3J4P1">
    <property type="interactions" value="765"/>
</dbReference>
<feature type="region of interest" description="Disordered" evidence="5">
    <location>
        <begin position="888"/>
        <end position="913"/>
    </location>
</feature>
<reference evidence="7 8" key="1">
    <citation type="journal article" date="2011" name="Genome Biol.">
        <title>Genome sequence of the insect pathogenic fungus Cordyceps militaris, a valued traditional Chinese medicine.</title>
        <authorList>
            <person name="Zheng P."/>
            <person name="Xia Y."/>
            <person name="Xiao G."/>
            <person name="Xiong C."/>
            <person name="Hu X."/>
            <person name="Zhang S."/>
            <person name="Zheng H."/>
            <person name="Huang Y."/>
            <person name="Zhou Y."/>
            <person name="Wang S."/>
            <person name="Zhao G.P."/>
            <person name="Liu X."/>
            <person name="St Leger R.J."/>
            <person name="Wang C."/>
        </authorList>
    </citation>
    <scope>NUCLEOTIDE SEQUENCE [LARGE SCALE GENOMIC DNA]</scope>
    <source>
        <strain evidence="7 8">CM01</strain>
    </source>
</reference>
<dbReference type="PANTHER" id="PTHR45922">
    <property type="entry name" value="CLEAVAGE AND POLYADENYLATION SPECIFICITY FACTOR SUBUNIT 2"/>
    <property type="match status" value="1"/>
</dbReference>
<dbReference type="PANTHER" id="PTHR45922:SF1">
    <property type="entry name" value="CLEAVAGE AND POLYADENYLATION SPECIFICITY FACTOR SUBUNIT 2"/>
    <property type="match status" value="1"/>
</dbReference>
<keyword evidence="3 4" id="KW-0539">Nucleus</keyword>
<dbReference type="GO" id="GO:0005847">
    <property type="term" value="C:mRNA cleavage and polyadenylation specificity factor complex"/>
    <property type="evidence" value="ECO:0007669"/>
    <property type="project" value="InterPro"/>
</dbReference>
<feature type="region of interest" description="Disordered" evidence="5">
    <location>
        <begin position="649"/>
        <end position="720"/>
    </location>
</feature>
<organism evidence="7 8">
    <name type="scientific">Cordyceps militaris (strain CM01)</name>
    <name type="common">Caterpillar fungus</name>
    <dbReference type="NCBI Taxonomy" id="983644"/>
    <lineage>
        <taxon>Eukaryota</taxon>
        <taxon>Fungi</taxon>
        <taxon>Dikarya</taxon>
        <taxon>Ascomycota</taxon>
        <taxon>Pezizomycotina</taxon>
        <taxon>Sordariomycetes</taxon>
        <taxon>Hypocreomycetidae</taxon>
        <taxon>Hypocreales</taxon>
        <taxon>Cordycipitaceae</taxon>
        <taxon>Cordyceps</taxon>
    </lineage>
</organism>
<evidence type="ECO:0000256" key="2">
    <source>
        <dbReference type="ARBA" id="ARBA00022664"/>
    </source>
</evidence>
<evidence type="ECO:0000256" key="5">
    <source>
        <dbReference type="SAM" id="MobiDB-lite"/>
    </source>
</evidence>
<dbReference type="InterPro" id="IPR022712">
    <property type="entry name" value="Beta_Casp"/>
</dbReference>
<dbReference type="HOGENOM" id="CLU_002227_3_0_1"/>
<evidence type="ECO:0000313" key="7">
    <source>
        <dbReference type="EMBL" id="EGX96706.1"/>
    </source>
</evidence>
<keyword evidence="4" id="KW-0694">RNA-binding</keyword>
<keyword evidence="2 4" id="KW-0507">mRNA processing</keyword>
<sequence length="1024" mass="109208">MRRDQQDGPDQANHSSTHTLVSAAGSPPHRTIATMFTFCPLQGAQSESLASQSLLELDGGVKVLVDLGWDESFDVAKLEELEKQVPTLSLILLTHATASHIAAYVHCCKNIPLFTRIPVYATRPVIDLGRTLTQDLYSSTPAAATTVPPAALSASAYAYTQAATTTQNLLLQSPTPDDIARYFSLIQPLKYSQPHQPLPSPFSPPLNGLTITAYNAGHTLGGTIWHIQHGLESIVYAVDWNQARENVFAGAAWLGGAGGGGAQVIEQLRKPTALICSSRGAERNAQAGGRAKRDEQLLETIKAAVARGGTVLIPVDSSARVLELAYLLEHAWRTDSASAAGVFKAAKLYLAGRNMASTMRYARSMLEWMDDGIVQEFEAFAEGQKRTNGASDKKVGGPLDFRFMRLLDRKAQIAKLLSTAVNNGESKGRVILASDTSMDWGFSKDLLRGLASDPNNVVILTDKPGMAQESSPSIARTLWSLWKERKDGVATLQTANGDTIEYVNTSGYDLEIRDAKREPLQGEELAVYQQWLATQRQLQATQQTVGADGIEASADVVDDVSSDSSSDSEDEDGQQQGKALNVSAALGQVGRKNVVLKDEDLGISILIKKKGVYDFDSRGKRGRERSFPVTVRRKRNDDFGEMIRPEDYLRAEEKEEDTVDDPNTAADDENLGKKRKWDDVQGTSGNKKPQLGRGTAAGGAFAGDGGEDGNMTGMQDGFEPDELDAAEDVDVDEPDGPCKLIHTTETIAIHLRIAYVDFAGLHDKRSLNMLIPLIQPRKLILIAGTREETLALAQDCRAMLGADSGGSGAGGEKGGADIYTPEVGVVVDASVDTSAWVVKLADTLVKKLKWQNVRGLGIVTVSGQLFAAAAAAVGAIAGAAADEDADAANKRQKTSDSSLALTTTTSSTPTTTTLIHTTATTPSLPTLDVVTASLAAVAARTAAQPLHVGDLRLADLRRAMQAAGHAAEFRGEGMLVVDGAVVVRKTAEGQVEVESVGLPAAGRRSALHEVKRAIYDNLAVVAGA</sequence>
<feature type="region of interest" description="Disordered" evidence="5">
    <location>
        <begin position="1"/>
        <end position="25"/>
    </location>
</feature>
<dbReference type="OMA" id="QSRHNME"/>
<comment type="subcellular location">
    <subcellularLocation>
        <location evidence="1 4">Nucleus</location>
    </subcellularLocation>
</comment>
<feature type="compositionally biased region" description="Basic and acidic residues" evidence="5">
    <location>
        <begin position="670"/>
        <end position="679"/>
    </location>
</feature>
<dbReference type="InterPro" id="IPR027075">
    <property type="entry name" value="CPSF2"/>
</dbReference>
<feature type="compositionally biased region" description="Gly residues" evidence="5">
    <location>
        <begin position="695"/>
        <end position="704"/>
    </location>
</feature>
<dbReference type="Proteomes" id="UP000001610">
    <property type="component" value="Unassembled WGS sequence"/>
</dbReference>
<dbReference type="InParanoid" id="G3J4P1"/>
<dbReference type="Gene3D" id="3.60.15.10">
    <property type="entry name" value="Ribonuclease Z/Hydroxyacylglutathione hydrolase-like"/>
    <property type="match status" value="1"/>
</dbReference>
<comment type="similarity">
    <text evidence="4">Belongs to the metallo-beta-lactamase superfamily. RNA-metabolizing metallo-beta-lactamase-like family. CPSF2/YSH1 subfamily.</text>
</comment>
<dbReference type="EMBL" id="JH126399">
    <property type="protein sequence ID" value="EGX96706.1"/>
    <property type="molecule type" value="Genomic_DNA"/>
</dbReference>
<dbReference type="GeneID" id="18163395"/>
<name>G3J4P1_CORMM</name>
<dbReference type="SMART" id="SM01027">
    <property type="entry name" value="Beta-Casp"/>
    <property type="match status" value="1"/>
</dbReference>
<evidence type="ECO:0000313" key="8">
    <source>
        <dbReference type="Proteomes" id="UP000001610"/>
    </source>
</evidence>
<feature type="compositionally biased region" description="Acidic residues" evidence="5">
    <location>
        <begin position="557"/>
        <end position="573"/>
    </location>
</feature>
<dbReference type="AlphaFoldDB" id="G3J4P1"/>
<dbReference type="STRING" id="983644.G3J4P1"/>
<accession>G3J4P1</accession>
<dbReference type="InterPro" id="IPR036866">
    <property type="entry name" value="RibonucZ/Hydroxyglut_hydro"/>
</dbReference>
<feature type="domain" description="Beta-Casp" evidence="6">
    <location>
        <begin position="321"/>
        <end position="478"/>
    </location>
</feature>
<evidence type="ECO:0000256" key="1">
    <source>
        <dbReference type="ARBA" id="ARBA00004123"/>
    </source>
</evidence>
<feature type="compositionally biased region" description="Low complexity" evidence="5">
    <location>
        <begin position="895"/>
        <end position="913"/>
    </location>
</feature>
<dbReference type="GO" id="GO:0003723">
    <property type="term" value="F:RNA binding"/>
    <property type="evidence" value="ECO:0007669"/>
    <property type="project" value="UniProtKB-KW"/>
</dbReference>
<dbReference type="InterPro" id="IPR011108">
    <property type="entry name" value="RMMBL"/>
</dbReference>
<feature type="region of interest" description="Disordered" evidence="5">
    <location>
        <begin position="557"/>
        <end position="577"/>
    </location>
</feature>
<dbReference type="KEGG" id="cmt:CCM_01364"/>
<evidence type="ECO:0000256" key="3">
    <source>
        <dbReference type="ARBA" id="ARBA00023242"/>
    </source>
</evidence>
<dbReference type="SUPFAM" id="SSF56281">
    <property type="entry name" value="Metallo-hydrolase/oxidoreductase"/>
    <property type="match status" value="1"/>
</dbReference>
<dbReference type="VEuPathDB" id="FungiDB:CCM_01364"/>
<dbReference type="OrthoDB" id="64353at2759"/>
<dbReference type="Pfam" id="PF13299">
    <property type="entry name" value="CPSF100_C"/>
    <property type="match status" value="1"/>
</dbReference>
<dbReference type="Pfam" id="PF10996">
    <property type="entry name" value="Beta-Casp"/>
    <property type="match status" value="1"/>
</dbReference>
<dbReference type="RefSeq" id="XP_006666583.1">
    <property type="nucleotide sequence ID" value="XM_006666520.1"/>
</dbReference>
<dbReference type="InterPro" id="IPR025069">
    <property type="entry name" value="Cpsf2_C"/>
</dbReference>
<dbReference type="CDD" id="cd16293">
    <property type="entry name" value="CPSF2-like_MBL-fold"/>
    <property type="match status" value="1"/>
</dbReference>
<dbReference type="InterPro" id="IPR035639">
    <property type="entry name" value="CPSF2_MBL"/>
</dbReference>